<accession>A0A3S8RZA9</accession>
<dbReference type="AlphaFoldDB" id="A0A3S8RZA9"/>
<reference evidence="3 4" key="1">
    <citation type="submission" date="2018-11" db="EMBL/GenBank/DDBJ databases">
        <title>Genome sequencing of Paenibacillus lentus DSM25539(T).</title>
        <authorList>
            <person name="Kook J.-K."/>
            <person name="Park S.-N."/>
            <person name="Lim Y.K."/>
        </authorList>
    </citation>
    <scope>NUCLEOTIDE SEQUENCE [LARGE SCALE GENOMIC DNA]</scope>
    <source>
        <strain evidence="3 4">DSM 25539</strain>
    </source>
</reference>
<dbReference type="EC" id="1.-.-.-" evidence="3"/>
<keyword evidence="4" id="KW-1185">Reference proteome</keyword>
<dbReference type="SUPFAM" id="SSF51679">
    <property type="entry name" value="Bacterial luciferase-like"/>
    <property type="match status" value="1"/>
</dbReference>
<feature type="domain" description="Luciferase-like" evidence="2">
    <location>
        <begin position="23"/>
        <end position="245"/>
    </location>
</feature>
<evidence type="ECO:0000313" key="3">
    <source>
        <dbReference type="EMBL" id="AZK48282.1"/>
    </source>
</evidence>
<dbReference type="InterPro" id="IPR036661">
    <property type="entry name" value="Luciferase-like_sf"/>
</dbReference>
<comment type="similarity">
    <text evidence="1">To bacterial alkanal monooxygenase alpha and beta chains.</text>
</comment>
<evidence type="ECO:0000313" key="4">
    <source>
        <dbReference type="Proteomes" id="UP000273145"/>
    </source>
</evidence>
<keyword evidence="3" id="KW-0560">Oxidoreductase</keyword>
<dbReference type="InterPro" id="IPR050766">
    <property type="entry name" value="Bact_Lucif_Oxidored"/>
</dbReference>
<dbReference type="NCBIfam" id="TIGR03558">
    <property type="entry name" value="oxido_grp_1"/>
    <property type="match status" value="1"/>
</dbReference>
<dbReference type="OrthoDB" id="9780518at2"/>
<dbReference type="InterPro" id="IPR019949">
    <property type="entry name" value="CmoO-like"/>
</dbReference>
<evidence type="ECO:0000259" key="2">
    <source>
        <dbReference type="Pfam" id="PF00296"/>
    </source>
</evidence>
<evidence type="ECO:0000256" key="1">
    <source>
        <dbReference type="ARBA" id="ARBA00007789"/>
    </source>
</evidence>
<sequence>MPVITASTHMPLQLSVLDLVPRLPESTDEEALRQAVALAQHAEKWSYARYWTAEHHDMPGLASSSPEVLLAHVGAKTERIRLGSGAVLLPHYSPLKVAEWFRLLAALYPGRVDLGLGRAPGGEAHAVMALSGNFLKRVAELPKTIGSLLELLQNNYKYDGHAVIARPEPQIEPVVWMLGTNMKSAEYAAKFGTGYVFGHFMSERDGTDVLDSYRASFRPTALQSEPKTMLAVSVVCAATEEEAAHWEQVLDNTAGQTGRSSFHNIIGMPHSVYFKLKELQHEYSNHEFLIVSPIPDYTARLEGYRLLAEALQKWED</sequence>
<dbReference type="EMBL" id="CP034248">
    <property type="protein sequence ID" value="AZK48282.1"/>
    <property type="molecule type" value="Genomic_DNA"/>
</dbReference>
<proteinExistence type="predicted"/>
<dbReference type="GO" id="GO:0005829">
    <property type="term" value="C:cytosol"/>
    <property type="evidence" value="ECO:0007669"/>
    <property type="project" value="TreeGrafter"/>
</dbReference>
<dbReference type="Pfam" id="PF00296">
    <property type="entry name" value="Bac_luciferase"/>
    <property type="match status" value="1"/>
</dbReference>
<dbReference type="Gene3D" id="3.20.20.30">
    <property type="entry name" value="Luciferase-like domain"/>
    <property type="match status" value="1"/>
</dbReference>
<protein>
    <submittedName>
        <fullName evidence="3">MsnO8 family LLM class oxidoreductase</fullName>
        <ecNumber evidence="3">1.-.-.-</ecNumber>
    </submittedName>
</protein>
<dbReference type="KEGG" id="plen:EIM92_20620"/>
<gene>
    <name evidence="3" type="ORF">EIM92_20620</name>
</gene>
<dbReference type="PANTHER" id="PTHR30137">
    <property type="entry name" value="LUCIFERASE-LIKE MONOOXYGENASE"/>
    <property type="match status" value="1"/>
</dbReference>
<name>A0A3S8RZA9_9BACL</name>
<dbReference type="InterPro" id="IPR011251">
    <property type="entry name" value="Luciferase-like_dom"/>
</dbReference>
<dbReference type="PANTHER" id="PTHR30137:SF20">
    <property type="entry name" value="N-ACETYL-S-ALKYLCYSTEINE MONOOXYGENASE"/>
    <property type="match status" value="1"/>
</dbReference>
<organism evidence="3 4">
    <name type="scientific">Paenibacillus lentus</name>
    <dbReference type="NCBI Taxonomy" id="1338368"/>
    <lineage>
        <taxon>Bacteria</taxon>
        <taxon>Bacillati</taxon>
        <taxon>Bacillota</taxon>
        <taxon>Bacilli</taxon>
        <taxon>Bacillales</taxon>
        <taxon>Paenibacillaceae</taxon>
        <taxon>Paenibacillus</taxon>
    </lineage>
</organism>
<dbReference type="RefSeq" id="WP_125084441.1">
    <property type="nucleotide sequence ID" value="NZ_CP034248.1"/>
</dbReference>
<dbReference type="Proteomes" id="UP000273145">
    <property type="component" value="Chromosome"/>
</dbReference>
<dbReference type="GO" id="GO:0016705">
    <property type="term" value="F:oxidoreductase activity, acting on paired donors, with incorporation or reduction of molecular oxygen"/>
    <property type="evidence" value="ECO:0007669"/>
    <property type="project" value="InterPro"/>
</dbReference>